<accession>K0SUI3</accession>
<dbReference type="EMBL" id="AGNL01017042">
    <property type="protein sequence ID" value="EJK64641.1"/>
    <property type="molecule type" value="Genomic_DNA"/>
</dbReference>
<dbReference type="InterPro" id="IPR052990">
    <property type="entry name" value="Sulfoquinovosidase_GH31"/>
</dbReference>
<dbReference type="SUPFAM" id="SSF51011">
    <property type="entry name" value="Glycosyl hydrolase domain"/>
    <property type="match status" value="1"/>
</dbReference>
<dbReference type="AlphaFoldDB" id="K0SUI3"/>
<dbReference type="Gene3D" id="3.20.20.80">
    <property type="entry name" value="Glycosidases"/>
    <property type="match status" value="1"/>
</dbReference>
<reference evidence="2 3" key="1">
    <citation type="journal article" date="2012" name="Genome Biol.">
        <title>Genome and low-iron response of an oceanic diatom adapted to chronic iron limitation.</title>
        <authorList>
            <person name="Lommer M."/>
            <person name="Specht M."/>
            <person name="Roy A.S."/>
            <person name="Kraemer L."/>
            <person name="Andreson R."/>
            <person name="Gutowska M.A."/>
            <person name="Wolf J."/>
            <person name="Bergner S.V."/>
            <person name="Schilhabel M.B."/>
            <person name="Klostermeier U.C."/>
            <person name="Beiko R.G."/>
            <person name="Rosenstiel P."/>
            <person name="Hippler M."/>
            <person name="Laroche J."/>
        </authorList>
    </citation>
    <scope>NUCLEOTIDE SEQUENCE [LARGE SCALE GENOMIC DNA]</scope>
    <source>
        <strain evidence="2 3">CCMP1005</strain>
    </source>
</reference>
<dbReference type="PANTHER" id="PTHR46959:SF2">
    <property type="entry name" value="SULFOQUINOVOSIDASE"/>
    <property type="match status" value="1"/>
</dbReference>
<dbReference type="PANTHER" id="PTHR46959">
    <property type="entry name" value="SULFOQUINOVOSIDASE"/>
    <property type="match status" value="1"/>
</dbReference>
<keyword evidence="3" id="KW-1185">Reference proteome</keyword>
<evidence type="ECO:0000313" key="2">
    <source>
        <dbReference type="EMBL" id="EJK64641.1"/>
    </source>
</evidence>
<evidence type="ECO:0000313" key="3">
    <source>
        <dbReference type="Proteomes" id="UP000266841"/>
    </source>
</evidence>
<dbReference type="InterPro" id="IPR048395">
    <property type="entry name" value="Glyco_hydro_31_C"/>
</dbReference>
<dbReference type="InterPro" id="IPR013780">
    <property type="entry name" value="Glyco_hydro_b"/>
</dbReference>
<evidence type="ECO:0000259" key="1">
    <source>
        <dbReference type="Pfam" id="PF21365"/>
    </source>
</evidence>
<dbReference type="OrthoDB" id="10070917at2759"/>
<name>K0SUI3_THAOC</name>
<protein>
    <recommendedName>
        <fullName evidence="1">Glycosyl hydrolase family 31 C-terminal domain-containing protein</fullName>
    </recommendedName>
</protein>
<sequence>MSGLTHAHSAVCLAPSSPPGGTHPPGFGGRAREAVCRWLEMAAFTALFRVHDGGAGADGCGPDGAFGDDLVLRQLARWAHVYVALADYRLGLIDEASRRGIPVVRHPYLHFPEDGNFSRLKDEKGAHKSSADAFMLGELIYIVPVLKMGVKKMSVYLPRGAWIHLWTGEQVTDQESLGKTVKVQCAVGEPPVFIRDCETMYQFVSSLRRKGVIDKIKRKEHRERKFPLKIIKS</sequence>
<dbReference type="Proteomes" id="UP000266841">
    <property type="component" value="Unassembled WGS sequence"/>
</dbReference>
<dbReference type="Gene3D" id="2.60.40.1180">
    <property type="entry name" value="Golgi alpha-mannosidase II"/>
    <property type="match status" value="1"/>
</dbReference>
<gene>
    <name evidence="2" type="ORF">THAOC_14604</name>
</gene>
<dbReference type="eggNOG" id="KOG1066">
    <property type="taxonomic scope" value="Eukaryota"/>
</dbReference>
<comment type="caution">
    <text evidence="2">The sequence shown here is derived from an EMBL/GenBank/DDBJ whole genome shotgun (WGS) entry which is preliminary data.</text>
</comment>
<feature type="domain" description="Glycosyl hydrolase family 31 C-terminal" evidence="1">
    <location>
        <begin position="100"/>
        <end position="195"/>
    </location>
</feature>
<organism evidence="2 3">
    <name type="scientific">Thalassiosira oceanica</name>
    <name type="common">Marine diatom</name>
    <dbReference type="NCBI Taxonomy" id="159749"/>
    <lineage>
        <taxon>Eukaryota</taxon>
        <taxon>Sar</taxon>
        <taxon>Stramenopiles</taxon>
        <taxon>Ochrophyta</taxon>
        <taxon>Bacillariophyta</taxon>
        <taxon>Coscinodiscophyceae</taxon>
        <taxon>Thalassiosirophycidae</taxon>
        <taxon>Thalassiosirales</taxon>
        <taxon>Thalassiosiraceae</taxon>
        <taxon>Thalassiosira</taxon>
    </lineage>
</organism>
<dbReference type="Pfam" id="PF21365">
    <property type="entry name" value="Glyco_hydro_31_3rd"/>
    <property type="match status" value="1"/>
</dbReference>
<proteinExistence type="predicted"/>